<evidence type="ECO:0000256" key="1">
    <source>
        <dbReference type="ARBA" id="ARBA00004123"/>
    </source>
</evidence>
<keyword evidence="9" id="KW-0539">Nucleus</keyword>
<dbReference type="GO" id="GO:0045505">
    <property type="term" value="F:dynein intermediate chain binding"/>
    <property type="evidence" value="ECO:0007669"/>
    <property type="project" value="TreeGrafter"/>
</dbReference>
<dbReference type="Gene3D" id="3.30.740.10">
    <property type="entry name" value="Protein Inhibitor Of Neuronal Nitric Oxide Synthase"/>
    <property type="match status" value="1"/>
</dbReference>
<dbReference type="CDD" id="cd21452">
    <property type="entry name" value="DLC-like_DYNLL1_DYNLL2"/>
    <property type="match status" value="1"/>
</dbReference>
<dbReference type="InterPro" id="IPR001372">
    <property type="entry name" value="Dynein_light_chain_typ-1/2"/>
</dbReference>
<evidence type="ECO:0000313" key="12">
    <source>
        <dbReference type="Proteomes" id="UP000030665"/>
    </source>
</evidence>
<comment type="subcellular location">
    <subcellularLocation>
        <location evidence="2 10">Cytoplasm</location>
        <location evidence="2 10">Cytoskeleton</location>
    </subcellularLocation>
    <subcellularLocation>
        <location evidence="1">Nucleus</location>
    </subcellularLocation>
</comment>
<dbReference type="GO" id="GO:0005874">
    <property type="term" value="C:microtubule"/>
    <property type="evidence" value="ECO:0007669"/>
    <property type="project" value="UniProtKB-KW"/>
</dbReference>
<evidence type="ECO:0000256" key="6">
    <source>
        <dbReference type="ARBA" id="ARBA00022816"/>
    </source>
</evidence>
<accession>A0A077ZJN3</accession>
<dbReference type="GO" id="GO:0051028">
    <property type="term" value="P:mRNA transport"/>
    <property type="evidence" value="ECO:0007669"/>
    <property type="project" value="UniProtKB-KW"/>
</dbReference>
<dbReference type="OrthoDB" id="10033309at2759"/>
<dbReference type="GO" id="GO:0005868">
    <property type="term" value="C:cytoplasmic dynein complex"/>
    <property type="evidence" value="ECO:0007669"/>
    <property type="project" value="TreeGrafter"/>
</dbReference>
<keyword evidence="10" id="KW-0505">Motor protein</keyword>
<evidence type="ECO:0000256" key="7">
    <source>
        <dbReference type="ARBA" id="ARBA00022927"/>
    </source>
</evidence>
<keyword evidence="5 10" id="KW-0493">Microtubule</keyword>
<dbReference type="Proteomes" id="UP000030665">
    <property type="component" value="Unassembled WGS sequence"/>
</dbReference>
<evidence type="ECO:0000256" key="3">
    <source>
        <dbReference type="ARBA" id="ARBA00022448"/>
    </source>
</evidence>
<keyword evidence="4 10" id="KW-0963">Cytoplasm</keyword>
<dbReference type="Pfam" id="PF01221">
    <property type="entry name" value="Dynein_light"/>
    <property type="match status" value="1"/>
</dbReference>
<dbReference type="GO" id="GO:0007017">
    <property type="term" value="P:microtubule-based process"/>
    <property type="evidence" value="ECO:0007669"/>
    <property type="project" value="InterPro"/>
</dbReference>
<dbReference type="AlphaFoldDB" id="A0A077ZJN3"/>
<dbReference type="GO" id="GO:0005634">
    <property type="term" value="C:nucleus"/>
    <property type="evidence" value="ECO:0007669"/>
    <property type="project" value="UniProtKB-SubCell"/>
</dbReference>
<dbReference type="SMART" id="SM01375">
    <property type="entry name" value="Dynein_light"/>
    <property type="match status" value="1"/>
</dbReference>
<keyword evidence="3" id="KW-0813">Transport</keyword>
<dbReference type="SUPFAM" id="SSF54648">
    <property type="entry name" value="DLC"/>
    <property type="match status" value="1"/>
</dbReference>
<dbReference type="PANTHER" id="PTHR11886:SF35">
    <property type="entry name" value="DYNEIN LIGHT CHAIN"/>
    <property type="match status" value="1"/>
</dbReference>
<keyword evidence="7" id="KW-0653">Protein transport</keyword>
<dbReference type="PANTHER" id="PTHR11886">
    <property type="entry name" value="DYNEIN LIGHT CHAIN"/>
    <property type="match status" value="1"/>
</dbReference>
<keyword evidence="12" id="KW-1185">Reference proteome</keyword>
<reference evidence="11" key="1">
    <citation type="submission" date="2014-01" db="EMBL/GenBank/DDBJ databases">
        <authorList>
            <person name="Aslett M."/>
        </authorList>
    </citation>
    <scope>NUCLEOTIDE SEQUENCE</scope>
</reference>
<evidence type="ECO:0000256" key="10">
    <source>
        <dbReference type="RuleBase" id="RU365010"/>
    </source>
</evidence>
<comment type="similarity">
    <text evidence="10">Belongs to the dynein light chain family.</text>
</comment>
<sequence length="88" mass="10363">MPKEAFIKIVDMPENMRQRAVDLAKEALEKFEVEREMASYLKKGFEQTFGPTWHCIVGRQFSSYVTHENGSYIYFYLGKEAWLLFKSA</sequence>
<organism evidence="11 12">
    <name type="scientific">Trichuris trichiura</name>
    <name type="common">Whipworm</name>
    <name type="synonym">Trichocephalus trichiurus</name>
    <dbReference type="NCBI Taxonomy" id="36087"/>
    <lineage>
        <taxon>Eukaryota</taxon>
        <taxon>Metazoa</taxon>
        <taxon>Ecdysozoa</taxon>
        <taxon>Nematoda</taxon>
        <taxon>Enoplea</taxon>
        <taxon>Dorylaimia</taxon>
        <taxon>Trichinellida</taxon>
        <taxon>Trichuridae</taxon>
        <taxon>Trichuris</taxon>
    </lineage>
</organism>
<protein>
    <recommendedName>
        <fullName evidence="10">Dynein light chain</fullName>
    </recommendedName>
</protein>
<evidence type="ECO:0000256" key="4">
    <source>
        <dbReference type="ARBA" id="ARBA00022490"/>
    </source>
</evidence>
<dbReference type="EMBL" id="HG806768">
    <property type="protein sequence ID" value="CDW59873.1"/>
    <property type="molecule type" value="Genomic_DNA"/>
</dbReference>
<evidence type="ECO:0000256" key="8">
    <source>
        <dbReference type="ARBA" id="ARBA00023212"/>
    </source>
</evidence>
<gene>
    <name evidence="11" type="ORF">TTRE_0000821701</name>
</gene>
<reference evidence="11" key="2">
    <citation type="submission" date="2014-03" db="EMBL/GenBank/DDBJ databases">
        <title>The whipworm genome and dual-species transcriptomics of an intimate host-pathogen interaction.</title>
        <authorList>
            <person name="Foth B.J."/>
            <person name="Tsai I.J."/>
            <person name="Reid A.J."/>
            <person name="Bancroft A.J."/>
            <person name="Nichol S."/>
            <person name="Tracey A."/>
            <person name="Holroyd N."/>
            <person name="Cotton J.A."/>
            <person name="Stanley E.J."/>
            <person name="Zarowiecki M."/>
            <person name="Liu J.Z."/>
            <person name="Huckvale T."/>
            <person name="Cooper P.J."/>
            <person name="Grencis R.K."/>
            <person name="Berriman M."/>
        </authorList>
    </citation>
    <scope>NUCLEOTIDE SEQUENCE [LARGE SCALE GENOMIC DNA]</scope>
</reference>
<dbReference type="InterPro" id="IPR037177">
    <property type="entry name" value="DLC_sf"/>
</dbReference>
<name>A0A077ZJN3_TRITR</name>
<evidence type="ECO:0000256" key="9">
    <source>
        <dbReference type="ARBA" id="ARBA00023242"/>
    </source>
</evidence>
<evidence type="ECO:0000256" key="5">
    <source>
        <dbReference type="ARBA" id="ARBA00022701"/>
    </source>
</evidence>
<evidence type="ECO:0000256" key="2">
    <source>
        <dbReference type="ARBA" id="ARBA00004245"/>
    </source>
</evidence>
<dbReference type="FunFam" id="3.30.740.10:FF:000005">
    <property type="entry name" value="Dynein light chain"/>
    <property type="match status" value="1"/>
</dbReference>
<evidence type="ECO:0000313" key="11">
    <source>
        <dbReference type="EMBL" id="CDW59873.1"/>
    </source>
</evidence>
<keyword evidence="8 10" id="KW-0206">Cytoskeleton</keyword>
<dbReference type="GO" id="GO:0015031">
    <property type="term" value="P:protein transport"/>
    <property type="evidence" value="ECO:0007669"/>
    <property type="project" value="UniProtKB-KW"/>
</dbReference>
<dbReference type="STRING" id="36087.A0A077ZJN3"/>
<proteinExistence type="inferred from homology"/>
<keyword evidence="6" id="KW-0509">mRNA transport</keyword>
<keyword evidence="10" id="KW-0243">Dynein</keyword>